<gene>
    <name evidence="2" type="ORF">FNJ47_33835</name>
</gene>
<sequence>MVAGIGSVSAQSAPPPPSATTQQPPFTVSGWSYERRGSDVHMFRCAQSSCGAGSKVSYRFYTGGKQMTLDQFREGQEQIIKALEQRTPGQRITLLGVDGDKGTAPRMFKARRLTVTPNGANEYQVSGLLFGGQGGSASLISSARDEKASNDNYARFVAAVKLVLASKTR</sequence>
<dbReference type="Proteomes" id="UP000468531">
    <property type="component" value="Unassembled WGS sequence"/>
</dbReference>
<name>A0A6P1BQ44_9BRAD</name>
<accession>A0A6P1BQ44</accession>
<proteinExistence type="predicted"/>
<feature type="region of interest" description="Disordered" evidence="1">
    <location>
        <begin position="1"/>
        <end position="28"/>
    </location>
</feature>
<dbReference type="EMBL" id="VKHP01000190">
    <property type="protein sequence ID" value="NEV00658.1"/>
    <property type="molecule type" value="Genomic_DNA"/>
</dbReference>
<evidence type="ECO:0000313" key="2">
    <source>
        <dbReference type="EMBL" id="NEV00658.1"/>
    </source>
</evidence>
<protein>
    <recommendedName>
        <fullName evidence="4">DUF1795 domain-containing protein</fullName>
    </recommendedName>
</protein>
<evidence type="ECO:0008006" key="4">
    <source>
        <dbReference type="Google" id="ProtNLM"/>
    </source>
</evidence>
<reference evidence="2 3" key="1">
    <citation type="journal article" date="2020" name="Arch. Microbiol.">
        <title>Bradyrhizobium uaiense sp. nov., a new highly efficient cowpea symbiont.</title>
        <authorList>
            <person name="Cabral Michel D."/>
            <person name="Azarias Guimaraes A."/>
            <person name="Martins da Costa E."/>
            <person name="Soares de Carvalho T."/>
            <person name="Balsanelli E."/>
            <person name="Willems A."/>
            <person name="Maltempi de Souza E."/>
            <person name="de Souza Moreira F.M."/>
        </authorList>
    </citation>
    <scope>NUCLEOTIDE SEQUENCE [LARGE SCALE GENOMIC DNA]</scope>
    <source>
        <strain evidence="2 3">UFLA 03-164</strain>
    </source>
</reference>
<keyword evidence="3" id="KW-1185">Reference proteome</keyword>
<evidence type="ECO:0000313" key="3">
    <source>
        <dbReference type="Proteomes" id="UP000468531"/>
    </source>
</evidence>
<comment type="caution">
    <text evidence="2">The sequence shown here is derived from an EMBL/GenBank/DDBJ whole genome shotgun (WGS) entry which is preliminary data.</text>
</comment>
<evidence type="ECO:0000256" key="1">
    <source>
        <dbReference type="SAM" id="MobiDB-lite"/>
    </source>
</evidence>
<organism evidence="2 3">
    <name type="scientific">Bradyrhizobium uaiense</name>
    <dbReference type="NCBI Taxonomy" id="2594946"/>
    <lineage>
        <taxon>Bacteria</taxon>
        <taxon>Pseudomonadati</taxon>
        <taxon>Pseudomonadota</taxon>
        <taxon>Alphaproteobacteria</taxon>
        <taxon>Hyphomicrobiales</taxon>
        <taxon>Nitrobacteraceae</taxon>
        <taxon>Bradyrhizobium</taxon>
    </lineage>
</organism>
<dbReference type="AlphaFoldDB" id="A0A6P1BQ44"/>